<evidence type="ECO:0008006" key="6">
    <source>
        <dbReference type="Google" id="ProtNLM"/>
    </source>
</evidence>
<dbReference type="Pfam" id="PF04075">
    <property type="entry name" value="F420H2_quin_red"/>
    <property type="match status" value="1"/>
</dbReference>
<evidence type="ECO:0000313" key="5">
    <source>
        <dbReference type="Proteomes" id="UP001500540"/>
    </source>
</evidence>
<dbReference type="Gene3D" id="2.30.110.10">
    <property type="entry name" value="Electron Transport, Fmn-binding Protein, Chain A"/>
    <property type="match status" value="1"/>
</dbReference>
<comment type="caution">
    <text evidence="4">The sequence shown here is derived from an EMBL/GenBank/DDBJ whole genome shotgun (WGS) entry which is preliminary data.</text>
</comment>
<comment type="catalytic activity">
    <reaction evidence="2">
        <text>oxidized coenzyme F420-(gamma-L-Glu)(n) + a quinol + H(+) = reduced coenzyme F420-(gamma-L-Glu)(n) + a quinone</text>
        <dbReference type="Rhea" id="RHEA:39663"/>
        <dbReference type="Rhea" id="RHEA-COMP:12939"/>
        <dbReference type="Rhea" id="RHEA-COMP:14378"/>
        <dbReference type="ChEBI" id="CHEBI:15378"/>
        <dbReference type="ChEBI" id="CHEBI:24646"/>
        <dbReference type="ChEBI" id="CHEBI:132124"/>
        <dbReference type="ChEBI" id="CHEBI:133980"/>
        <dbReference type="ChEBI" id="CHEBI:139511"/>
    </reaction>
</comment>
<organism evidence="4 5">
    <name type="scientific">Microbacterium kribbense</name>
    <dbReference type="NCBI Taxonomy" id="433645"/>
    <lineage>
        <taxon>Bacteria</taxon>
        <taxon>Bacillati</taxon>
        <taxon>Actinomycetota</taxon>
        <taxon>Actinomycetes</taxon>
        <taxon>Micrococcales</taxon>
        <taxon>Microbacteriaceae</taxon>
        <taxon>Microbacterium</taxon>
    </lineage>
</organism>
<evidence type="ECO:0000256" key="2">
    <source>
        <dbReference type="ARBA" id="ARBA00049106"/>
    </source>
</evidence>
<dbReference type="InterPro" id="IPR004378">
    <property type="entry name" value="F420H2_quin_Rdtase"/>
</dbReference>
<name>A0ABP7GRX3_9MICO</name>
<feature type="region of interest" description="Disordered" evidence="3">
    <location>
        <begin position="178"/>
        <end position="197"/>
    </location>
</feature>
<evidence type="ECO:0000313" key="4">
    <source>
        <dbReference type="EMBL" id="GAA3773076.1"/>
    </source>
</evidence>
<dbReference type="Proteomes" id="UP001500540">
    <property type="component" value="Unassembled WGS sequence"/>
</dbReference>
<feature type="compositionally biased region" description="Gly residues" evidence="3">
    <location>
        <begin position="186"/>
        <end position="197"/>
    </location>
</feature>
<accession>A0ABP7GRX3</accession>
<dbReference type="InterPro" id="IPR012349">
    <property type="entry name" value="Split_barrel_FMN-bd"/>
</dbReference>
<evidence type="ECO:0000256" key="1">
    <source>
        <dbReference type="ARBA" id="ARBA00008710"/>
    </source>
</evidence>
<dbReference type="PANTHER" id="PTHR39428:SF1">
    <property type="entry name" value="F420H(2)-DEPENDENT QUINONE REDUCTASE RV1261C"/>
    <property type="match status" value="1"/>
</dbReference>
<dbReference type="EMBL" id="BAABAF010000009">
    <property type="protein sequence ID" value="GAA3773076.1"/>
    <property type="molecule type" value="Genomic_DNA"/>
</dbReference>
<evidence type="ECO:0000256" key="3">
    <source>
        <dbReference type="SAM" id="MobiDB-lite"/>
    </source>
</evidence>
<sequence>MRRPDDDPRPAAQESPRTISQESRQARDGAIIHEFRMNDGQVRGRGASLLLIHTVGARTGATHVTPVTGIRQGDDGWLVSAAKAGSDRSPAWYFNAIAHPEVVIEAPGEGAIPVRATELHAEARNVAWARFLAKSSRFRRYETRTTRTIPVLRLTRIAPAPPGGASDAARAELLSGPAAADTQPVAGGGPGGCVTDA</sequence>
<proteinExistence type="inferred from homology"/>
<reference evidence="5" key="1">
    <citation type="journal article" date="2019" name="Int. J. Syst. Evol. Microbiol.">
        <title>The Global Catalogue of Microorganisms (GCM) 10K type strain sequencing project: providing services to taxonomists for standard genome sequencing and annotation.</title>
        <authorList>
            <consortium name="The Broad Institute Genomics Platform"/>
            <consortium name="The Broad Institute Genome Sequencing Center for Infectious Disease"/>
            <person name="Wu L."/>
            <person name="Ma J."/>
        </authorList>
    </citation>
    <scope>NUCLEOTIDE SEQUENCE [LARGE SCALE GENOMIC DNA]</scope>
    <source>
        <strain evidence="5">JCM 16950</strain>
    </source>
</reference>
<keyword evidence="5" id="KW-1185">Reference proteome</keyword>
<comment type="similarity">
    <text evidence="1">Belongs to the F420H(2)-dependent quinone reductase family.</text>
</comment>
<dbReference type="NCBIfam" id="TIGR00026">
    <property type="entry name" value="hi_GC_TIGR00026"/>
    <property type="match status" value="1"/>
</dbReference>
<protein>
    <recommendedName>
        <fullName evidence="6">Nitroreductase family deazaflavin-dependent oxidoreductase</fullName>
    </recommendedName>
</protein>
<gene>
    <name evidence="4" type="ORF">GCM10022240_26300</name>
</gene>
<dbReference type="PANTHER" id="PTHR39428">
    <property type="entry name" value="F420H(2)-DEPENDENT QUINONE REDUCTASE RV1261C"/>
    <property type="match status" value="1"/>
</dbReference>
<feature type="region of interest" description="Disordered" evidence="3">
    <location>
        <begin position="1"/>
        <end position="26"/>
    </location>
</feature>